<dbReference type="PANTHER" id="PTHR42982">
    <property type="entry name" value="SEC-INDEPENDENT PROTEIN TRANSLOCASE PROTEIN TATA"/>
    <property type="match status" value="1"/>
</dbReference>
<name>A0A1E5QG85_9CYAN</name>
<evidence type="ECO:0000256" key="6">
    <source>
        <dbReference type="ARBA" id="ARBA00022989"/>
    </source>
</evidence>
<evidence type="ECO:0000313" key="11">
    <source>
        <dbReference type="EMBL" id="OEJ73343.1"/>
    </source>
</evidence>
<dbReference type="Pfam" id="PF02416">
    <property type="entry name" value="TatA_B_E"/>
    <property type="match status" value="1"/>
</dbReference>
<keyword evidence="3 9" id="KW-1003">Cell membrane</keyword>
<comment type="similarity">
    <text evidence="9">Belongs to the TatA/E family.</text>
</comment>
<evidence type="ECO:0000256" key="7">
    <source>
        <dbReference type="ARBA" id="ARBA00023010"/>
    </source>
</evidence>
<evidence type="ECO:0000256" key="1">
    <source>
        <dbReference type="ARBA" id="ARBA00004162"/>
    </source>
</evidence>
<keyword evidence="7 9" id="KW-0811">Translocation</keyword>
<keyword evidence="11" id="KW-0645">Protease</keyword>
<dbReference type="GO" id="GO:0043953">
    <property type="term" value="P:protein transport by the Tat complex"/>
    <property type="evidence" value="ECO:0007669"/>
    <property type="project" value="UniProtKB-UniRule"/>
</dbReference>
<comment type="subunit">
    <text evidence="9">Forms a complex with TatC.</text>
</comment>
<dbReference type="RefSeq" id="WP_069969026.1">
    <property type="nucleotide sequence ID" value="NZ_CM124774.1"/>
</dbReference>
<dbReference type="InterPro" id="IPR006312">
    <property type="entry name" value="TatA/E"/>
</dbReference>
<accession>A0A1E5QG85</accession>
<evidence type="ECO:0000256" key="8">
    <source>
        <dbReference type="ARBA" id="ARBA00023136"/>
    </source>
</evidence>
<dbReference type="GO" id="GO:0033281">
    <property type="term" value="C:TAT protein transport complex"/>
    <property type="evidence" value="ECO:0007669"/>
    <property type="project" value="UniProtKB-UniRule"/>
</dbReference>
<sequence length="60" mass="6499">MFGLGPLEVGVITVVALLIFGPKKIPEMGSAIGKTLRGFKEEMNKPTLEDEGTPENPDRE</sequence>
<feature type="compositionally biased region" description="Basic and acidic residues" evidence="10">
    <location>
        <begin position="39"/>
        <end position="48"/>
    </location>
</feature>
<keyword evidence="6 9" id="KW-1133">Transmembrane helix</keyword>
<dbReference type="GO" id="GO:0006508">
    <property type="term" value="P:proteolysis"/>
    <property type="evidence" value="ECO:0007669"/>
    <property type="project" value="UniProtKB-KW"/>
</dbReference>
<dbReference type="HAMAP" id="MF_00236">
    <property type="entry name" value="TatA_E"/>
    <property type="match status" value="1"/>
</dbReference>
<keyword evidence="4 9" id="KW-0812">Transmembrane</keyword>
<dbReference type="GO" id="GO:0008320">
    <property type="term" value="F:protein transmembrane transporter activity"/>
    <property type="evidence" value="ECO:0007669"/>
    <property type="project" value="UniProtKB-UniRule"/>
</dbReference>
<evidence type="ECO:0000256" key="10">
    <source>
        <dbReference type="SAM" id="MobiDB-lite"/>
    </source>
</evidence>
<dbReference type="STRING" id="1781255.BH720_20195"/>
<feature type="region of interest" description="Disordered" evidence="10">
    <location>
        <begin position="39"/>
        <end position="60"/>
    </location>
</feature>
<keyword evidence="5 9" id="KW-0653">Protein transport</keyword>
<dbReference type="EMBL" id="MJGC01000090">
    <property type="protein sequence ID" value="OEJ73343.1"/>
    <property type="molecule type" value="Genomic_DNA"/>
</dbReference>
<dbReference type="NCBIfam" id="TIGR01411">
    <property type="entry name" value="tatAE"/>
    <property type="match status" value="1"/>
</dbReference>
<evidence type="ECO:0000256" key="3">
    <source>
        <dbReference type="ARBA" id="ARBA00022475"/>
    </source>
</evidence>
<evidence type="ECO:0000256" key="9">
    <source>
        <dbReference type="HAMAP-Rule" id="MF_00236"/>
    </source>
</evidence>
<protein>
    <recommendedName>
        <fullName evidence="9">Sec-independent protein translocase protein TatA</fullName>
    </recommendedName>
</protein>
<dbReference type="OrthoDB" id="9800908at2"/>
<evidence type="ECO:0000256" key="2">
    <source>
        <dbReference type="ARBA" id="ARBA00022448"/>
    </source>
</evidence>
<evidence type="ECO:0000256" key="5">
    <source>
        <dbReference type="ARBA" id="ARBA00022927"/>
    </source>
</evidence>
<dbReference type="GO" id="GO:0008233">
    <property type="term" value="F:peptidase activity"/>
    <property type="evidence" value="ECO:0007669"/>
    <property type="project" value="UniProtKB-KW"/>
</dbReference>
<evidence type="ECO:0000256" key="4">
    <source>
        <dbReference type="ARBA" id="ARBA00022692"/>
    </source>
</evidence>
<reference evidence="11" key="1">
    <citation type="submission" date="2016-09" db="EMBL/GenBank/DDBJ databases">
        <title>Draft genome of thermotolerant cyanobacterium Desertifilum sp. strain IPPAS B-1220.</title>
        <authorList>
            <person name="Sinetova M.A."/>
            <person name="Bolakhan K."/>
            <person name="Zayadan B.K."/>
            <person name="Mironov K.S."/>
            <person name="Ustinova V."/>
            <person name="Kupriyanova E.V."/>
            <person name="Sidorov R.A."/>
            <person name="Skrypnik A.N."/>
            <person name="Gogoleva N.E."/>
            <person name="Gogolev Y.V."/>
            <person name="Los D.A."/>
        </authorList>
    </citation>
    <scope>NUCLEOTIDE SEQUENCE [LARGE SCALE GENOMIC DNA]</scope>
    <source>
        <strain evidence="11">IPPAS B-1220</strain>
    </source>
</reference>
<keyword evidence="8 9" id="KW-0472">Membrane</keyword>
<organism evidence="11">
    <name type="scientific">Desertifilum tharense IPPAS B-1220</name>
    <dbReference type="NCBI Taxonomy" id="1781255"/>
    <lineage>
        <taxon>Bacteria</taxon>
        <taxon>Bacillati</taxon>
        <taxon>Cyanobacteriota</taxon>
        <taxon>Cyanophyceae</taxon>
        <taxon>Desertifilales</taxon>
        <taxon>Desertifilaceae</taxon>
        <taxon>Desertifilum</taxon>
    </lineage>
</organism>
<comment type="function">
    <text evidence="9">Part of the twin-arginine translocation (Tat) system that transports large folded proteins containing a characteristic twin-arginine motif in their signal peptide across membranes. TatA could form the protein-conducting channel of the Tat system.</text>
</comment>
<dbReference type="InterPro" id="IPR003369">
    <property type="entry name" value="TatA/B/E"/>
</dbReference>
<proteinExistence type="inferred from homology"/>
<keyword evidence="11" id="KW-0378">Hydrolase</keyword>
<dbReference type="PRINTS" id="PR01506">
    <property type="entry name" value="TATBPROTEIN"/>
</dbReference>
<comment type="caution">
    <text evidence="11">The sequence shown here is derived from an EMBL/GenBank/DDBJ whole genome shotgun (WGS) entry which is preliminary data.</text>
</comment>
<dbReference type="Gene3D" id="1.20.5.3310">
    <property type="match status" value="1"/>
</dbReference>
<keyword evidence="2 9" id="KW-0813">Transport</keyword>
<dbReference type="AlphaFoldDB" id="A0A1E5QG85"/>
<comment type="subcellular location">
    <subcellularLocation>
        <location evidence="1 9">Cell membrane</location>
        <topology evidence="1 9">Single-pass membrane protein</topology>
    </subcellularLocation>
</comment>
<dbReference type="PANTHER" id="PTHR42982:SF1">
    <property type="entry name" value="SEC-INDEPENDENT PROTEIN TRANSLOCASE PROTEIN TATA"/>
    <property type="match status" value="1"/>
</dbReference>
<gene>
    <name evidence="9" type="primary">tatA</name>
    <name evidence="11" type="ORF">BH720_20195</name>
</gene>